<dbReference type="Proteomes" id="UP000051442">
    <property type="component" value="Unassembled WGS sequence"/>
</dbReference>
<evidence type="ECO:0008006" key="4">
    <source>
        <dbReference type="Google" id="ProtNLM"/>
    </source>
</evidence>
<proteinExistence type="inferred from homology"/>
<reference evidence="2 3" key="1">
    <citation type="journal article" date="2015" name="Genome Announc.">
        <title>Expanding the biotechnology potential of lactobacilli through comparative genomics of 213 strains and associated genera.</title>
        <authorList>
            <person name="Sun Z."/>
            <person name="Harris H.M."/>
            <person name="McCann A."/>
            <person name="Guo C."/>
            <person name="Argimon S."/>
            <person name="Zhang W."/>
            <person name="Yang X."/>
            <person name="Jeffery I.B."/>
            <person name="Cooney J.C."/>
            <person name="Kagawa T.F."/>
            <person name="Liu W."/>
            <person name="Song Y."/>
            <person name="Salvetti E."/>
            <person name="Wrobel A."/>
            <person name="Rasinkangas P."/>
            <person name="Parkhill J."/>
            <person name="Rea M.C."/>
            <person name="O'Sullivan O."/>
            <person name="Ritari J."/>
            <person name="Douillard F.P."/>
            <person name="Paul Ross R."/>
            <person name="Yang R."/>
            <person name="Briner A.E."/>
            <person name="Felis G.E."/>
            <person name="de Vos W.M."/>
            <person name="Barrangou R."/>
            <person name="Klaenhammer T.R."/>
            <person name="Caufield P.W."/>
            <person name="Cui Y."/>
            <person name="Zhang H."/>
            <person name="O'Toole P.W."/>
        </authorList>
    </citation>
    <scope>NUCLEOTIDE SEQUENCE [LARGE SCALE GENOMIC DNA]</scope>
    <source>
        <strain evidence="2 3">DSM 23365</strain>
    </source>
</reference>
<evidence type="ECO:0000313" key="2">
    <source>
        <dbReference type="EMBL" id="KRN22924.1"/>
    </source>
</evidence>
<protein>
    <recommendedName>
        <fullName evidence="4">Iron-sulfur cluster biosynthesis protein</fullName>
    </recommendedName>
</protein>
<name>A0A0R2FD23_9LACO</name>
<keyword evidence="3" id="KW-1185">Reference proteome</keyword>
<dbReference type="RefSeq" id="WP_057151936.1">
    <property type="nucleotide sequence ID" value="NZ_AYZM01000091.1"/>
</dbReference>
<dbReference type="STRING" id="1423804.FD14_GL000763"/>
<dbReference type="SUPFAM" id="SSF89360">
    <property type="entry name" value="HesB-like domain"/>
    <property type="match status" value="1"/>
</dbReference>
<gene>
    <name evidence="2" type="ORF">FD14_GL000763</name>
</gene>
<dbReference type="InterPro" id="IPR008326">
    <property type="entry name" value="PdhI-like"/>
</dbReference>
<dbReference type="AlphaFoldDB" id="A0A0R2FD23"/>
<dbReference type="InterPro" id="IPR035903">
    <property type="entry name" value="HesB-like_dom_sf"/>
</dbReference>
<organism evidence="2 3">
    <name type="scientific">Secundilactobacillus similis DSM 23365 = JCM 2765</name>
    <dbReference type="NCBI Taxonomy" id="1423804"/>
    <lineage>
        <taxon>Bacteria</taxon>
        <taxon>Bacillati</taxon>
        <taxon>Bacillota</taxon>
        <taxon>Bacilli</taxon>
        <taxon>Lactobacillales</taxon>
        <taxon>Lactobacillaceae</taxon>
        <taxon>Secundilactobacillus</taxon>
    </lineage>
</organism>
<accession>A0A0R2FD23</accession>
<evidence type="ECO:0000256" key="1">
    <source>
        <dbReference type="ARBA" id="ARBA00006718"/>
    </source>
</evidence>
<dbReference type="OrthoDB" id="1645729at2"/>
<comment type="caution">
    <text evidence="2">The sequence shown here is derived from an EMBL/GenBank/DDBJ whole genome shotgun (WGS) entry which is preliminary data.</text>
</comment>
<evidence type="ECO:0000313" key="3">
    <source>
        <dbReference type="Proteomes" id="UP000051442"/>
    </source>
</evidence>
<dbReference type="PATRIC" id="fig|1423804.4.peg.818"/>
<dbReference type="EMBL" id="AYZM01000091">
    <property type="protein sequence ID" value="KRN22924.1"/>
    <property type="molecule type" value="Genomic_DNA"/>
</dbReference>
<comment type="similarity">
    <text evidence="1">Belongs to the HesB/IscA family.</text>
</comment>
<dbReference type="PIRSF" id="PIRSF034852">
    <property type="entry name" value="UCP034852"/>
    <property type="match status" value="1"/>
</dbReference>
<sequence length="101" mass="11382">MKIIVTDQASKWFQDEMGLTPGRGVRFYGKVYGKTPVHDGFSLGLTPDDELGAPYAVTQKDGVNYFVPEGDQWFFKGYDLTISYDPKVDGPKYDYVENGEL</sequence>